<gene>
    <name evidence="6" type="ORF">VTJ83DRAFT_3591</name>
</gene>
<dbReference type="InterPro" id="IPR007232">
    <property type="entry name" value="Rad52_Rad59_Rad22"/>
</dbReference>
<name>A0ABR4DEF8_9PEZI</name>
<dbReference type="PANTHER" id="PTHR12132:SF1">
    <property type="entry name" value="DNA REPAIR PROTEIN RAD52 HOMOLOG"/>
    <property type="match status" value="1"/>
</dbReference>
<dbReference type="NCBIfam" id="TIGR00607">
    <property type="entry name" value="rad52"/>
    <property type="match status" value="1"/>
</dbReference>
<dbReference type="GeneID" id="98124630"/>
<feature type="compositionally biased region" description="Low complexity" evidence="5">
    <location>
        <begin position="310"/>
        <end position="319"/>
    </location>
</feature>
<dbReference type="EMBL" id="JAZGUE010000003">
    <property type="protein sequence ID" value="KAL2268745.1"/>
    <property type="molecule type" value="Genomic_DNA"/>
</dbReference>
<comment type="caution">
    <text evidence="6">The sequence shown here is derived from an EMBL/GenBank/DDBJ whole genome shotgun (WGS) entry which is preliminary data.</text>
</comment>
<keyword evidence="4" id="KW-0234">DNA repair</keyword>
<keyword evidence="3" id="KW-0233">DNA recombination</keyword>
<feature type="region of interest" description="Disordered" evidence="5">
    <location>
        <begin position="266"/>
        <end position="568"/>
    </location>
</feature>
<evidence type="ECO:0000256" key="1">
    <source>
        <dbReference type="ARBA" id="ARBA00006638"/>
    </source>
</evidence>
<dbReference type="InterPro" id="IPR041247">
    <property type="entry name" value="Rad52_fam"/>
</dbReference>
<accession>A0ABR4DEF8</accession>
<evidence type="ECO:0000256" key="4">
    <source>
        <dbReference type="ARBA" id="ARBA00023204"/>
    </source>
</evidence>
<sequence length="568" mass="60630">MPAPGDQHTYVANPYAEQPQRISEFTAQEIAALQIQLDKQLGPEYLSSRSGPGGQRLQYISADKCINLANEVFGFNGWSSSIQYIHVDFEDVDPKTEKVSLGVTVIVRVTLRDGTYHEDVGFGQIDNCKSKATAYEKAKKEGTTDALKRALRQFGNVLGNCIYDKTYLQKISRVKAMPARFDENALHRHPDFVPKPAPETTEAPKSVTTARPDNPAPPAQFPNSDAFDDLLGELDEADFNIPDDGHPDYVAVPLPEEVKSETFHEPGAAYNQGSNGGNSGNKPMPPSVNQFSRTGSMGNNPPRQPPPQPQQQQQPRPNNINSFPGAGTFQNGNAAGGPRPQNQFNQGRPAAPPNASKPNPTSNPQAFMTPQRQQPSEEGGFEDSGFFSARAALAIPEDALKNDNGNLKPAQGQVFNPKAETKSIPRTPGVDHTKSKPVARNLQHVPPKQTEGDGGNLAAANKPAGPSMQPPRPGGPAGNNANAGPRPGPMAVPGARPAGMINPQLDQTRRIGAPGSSSPLGNRGQFRPPTVKRPPGADGPSPANGTGGPTGNSADDPTKRDLKRQRTS</sequence>
<dbReference type="Gene3D" id="3.30.390.80">
    <property type="entry name" value="DNA repair protein Rad52/59/22"/>
    <property type="match status" value="1"/>
</dbReference>
<evidence type="ECO:0000313" key="6">
    <source>
        <dbReference type="EMBL" id="KAL2268745.1"/>
    </source>
</evidence>
<dbReference type="Proteomes" id="UP001600064">
    <property type="component" value="Unassembled WGS sequence"/>
</dbReference>
<evidence type="ECO:0000313" key="7">
    <source>
        <dbReference type="Proteomes" id="UP001600064"/>
    </source>
</evidence>
<evidence type="ECO:0000256" key="2">
    <source>
        <dbReference type="ARBA" id="ARBA00022763"/>
    </source>
</evidence>
<protein>
    <submittedName>
        <fullName evidence="6">Uncharacterized protein</fullName>
    </submittedName>
</protein>
<organism evidence="6 7">
    <name type="scientific">Remersonia thermophila</name>
    <dbReference type="NCBI Taxonomy" id="72144"/>
    <lineage>
        <taxon>Eukaryota</taxon>
        <taxon>Fungi</taxon>
        <taxon>Dikarya</taxon>
        <taxon>Ascomycota</taxon>
        <taxon>Pezizomycotina</taxon>
        <taxon>Sordariomycetes</taxon>
        <taxon>Sordariomycetidae</taxon>
        <taxon>Sordariales</taxon>
        <taxon>Sordariales incertae sedis</taxon>
        <taxon>Remersonia</taxon>
    </lineage>
</organism>
<evidence type="ECO:0000256" key="3">
    <source>
        <dbReference type="ARBA" id="ARBA00023172"/>
    </source>
</evidence>
<evidence type="ECO:0000256" key="5">
    <source>
        <dbReference type="SAM" id="MobiDB-lite"/>
    </source>
</evidence>
<feature type="compositionally biased region" description="Polar residues" evidence="5">
    <location>
        <begin position="287"/>
        <end position="298"/>
    </location>
</feature>
<dbReference type="PANTHER" id="PTHR12132">
    <property type="entry name" value="DNA REPAIR AND RECOMBINATION PROTEIN RAD52, RAD59"/>
    <property type="match status" value="1"/>
</dbReference>
<feature type="compositionally biased region" description="Basic and acidic residues" evidence="5">
    <location>
        <begin position="419"/>
        <end position="434"/>
    </location>
</feature>
<keyword evidence="2" id="KW-0227">DNA damage</keyword>
<dbReference type="RefSeq" id="XP_070867469.1">
    <property type="nucleotide sequence ID" value="XM_071009986.1"/>
</dbReference>
<proteinExistence type="inferred from homology"/>
<dbReference type="SUPFAM" id="SSF54768">
    <property type="entry name" value="dsRNA-binding domain-like"/>
    <property type="match status" value="1"/>
</dbReference>
<feature type="region of interest" description="Disordered" evidence="5">
    <location>
        <begin position="187"/>
        <end position="227"/>
    </location>
</feature>
<dbReference type="InterPro" id="IPR004585">
    <property type="entry name" value="DNA_recomb/repair_Rad52"/>
</dbReference>
<feature type="compositionally biased region" description="Low complexity" evidence="5">
    <location>
        <begin position="353"/>
        <end position="364"/>
    </location>
</feature>
<reference evidence="6 7" key="1">
    <citation type="journal article" date="2024" name="Commun. Biol.">
        <title>Comparative genomic analysis of thermophilic fungi reveals convergent evolutionary adaptations and gene losses.</title>
        <authorList>
            <person name="Steindorff A.S."/>
            <person name="Aguilar-Pontes M.V."/>
            <person name="Robinson A.J."/>
            <person name="Andreopoulos B."/>
            <person name="LaButti K."/>
            <person name="Kuo A."/>
            <person name="Mondo S."/>
            <person name="Riley R."/>
            <person name="Otillar R."/>
            <person name="Haridas S."/>
            <person name="Lipzen A."/>
            <person name="Grimwood J."/>
            <person name="Schmutz J."/>
            <person name="Clum A."/>
            <person name="Reid I.D."/>
            <person name="Moisan M.C."/>
            <person name="Butler G."/>
            <person name="Nguyen T.T.M."/>
            <person name="Dewar K."/>
            <person name="Conant G."/>
            <person name="Drula E."/>
            <person name="Henrissat B."/>
            <person name="Hansel C."/>
            <person name="Singer S."/>
            <person name="Hutchinson M.I."/>
            <person name="de Vries R.P."/>
            <person name="Natvig D.O."/>
            <person name="Powell A.J."/>
            <person name="Tsang A."/>
            <person name="Grigoriev I.V."/>
        </authorList>
    </citation>
    <scope>NUCLEOTIDE SEQUENCE [LARGE SCALE GENOMIC DNA]</scope>
    <source>
        <strain evidence="6 7">ATCC 22073</strain>
    </source>
</reference>
<comment type="similarity">
    <text evidence="1">Belongs to the RAD52 family.</text>
</comment>
<feature type="compositionally biased region" description="Polar residues" evidence="5">
    <location>
        <begin position="365"/>
        <end position="376"/>
    </location>
</feature>
<dbReference type="Pfam" id="PF04098">
    <property type="entry name" value="Rad52_Rad22"/>
    <property type="match status" value="1"/>
</dbReference>
<keyword evidence="7" id="KW-1185">Reference proteome</keyword>
<dbReference type="InterPro" id="IPR042525">
    <property type="entry name" value="Rad52_Rad59_Rad22_sf"/>
</dbReference>